<proteinExistence type="predicted"/>
<dbReference type="InterPro" id="IPR021558">
    <property type="entry name" value="MazE-like"/>
</dbReference>
<protein>
    <recommendedName>
        <fullName evidence="4">DUF3018 domain-containing protein</fullName>
    </recommendedName>
</protein>
<dbReference type="AlphaFoldDB" id="A0A1I4FXY3"/>
<gene>
    <name evidence="2" type="ORF">SAMN05192568_100273</name>
</gene>
<dbReference type="RefSeq" id="WP_092037335.1">
    <property type="nucleotide sequence ID" value="NZ_FOTK01000002.1"/>
</dbReference>
<evidence type="ECO:0000256" key="1">
    <source>
        <dbReference type="SAM" id="MobiDB-lite"/>
    </source>
</evidence>
<evidence type="ECO:0008006" key="4">
    <source>
        <dbReference type="Google" id="ProtNLM"/>
    </source>
</evidence>
<organism evidence="2 3">
    <name type="scientific">Methylobacterium pseudosasicola</name>
    <dbReference type="NCBI Taxonomy" id="582667"/>
    <lineage>
        <taxon>Bacteria</taxon>
        <taxon>Pseudomonadati</taxon>
        <taxon>Pseudomonadota</taxon>
        <taxon>Alphaproteobacteria</taxon>
        <taxon>Hyphomicrobiales</taxon>
        <taxon>Methylobacteriaceae</taxon>
        <taxon>Methylobacterium</taxon>
    </lineage>
</organism>
<dbReference type="OrthoDB" id="3734119at2"/>
<reference evidence="3" key="1">
    <citation type="submission" date="2016-10" db="EMBL/GenBank/DDBJ databases">
        <authorList>
            <person name="Varghese N."/>
            <person name="Submissions S."/>
        </authorList>
    </citation>
    <scope>NUCLEOTIDE SEQUENCE [LARGE SCALE GENOMIC DNA]</scope>
    <source>
        <strain evidence="3">BL36</strain>
    </source>
</reference>
<feature type="region of interest" description="Disordered" evidence="1">
    <location>
        <begin position="1"/>
        <end position="21"/>
    </location>
</feature>
<dbReference type="EMBL" id="FOTK01000002">
    <property type="protein sequence ID" value="SFL22772.1"/>
    <property type="molecule type" value="Genomic_DNA"/>
</dbReference>
<keyword evidence="3" id="KW-1185">Reference proteome</keyword>
<sequence>MPQIKPREGQPKSQRYHQAPRRDGMKLVRIWVPDPLAPGFKEEAARQAALLKGAPEEAEALDFIASAFDWPEP</sequence>
<name>A0A1I4FXY3_9HYPH</name>
<evidence type="ECO:0000313" key="3">
    <source>
        <dbReference type="Proteomes" id="UP000199048"/>
    </source>
</evidence>
<dbReference type="STRING" id="582667.SAMN05192568_100273"/>
<evidence type="ECO:0000313" key="2">
    <source>
        <dbReference type="EMBL" id="SFL22772.1"/>
    </source>
</evidence>
<dbReference type="Pfam" id="PF11455">
    <property type="entry name" value="MazE-like"/>
    <property type="match status" value="1"/>
</dbReference>
<feature type="compositionally biased region" description="Basic and acidic residues" evidence="1">
    <location>
        <begin position="1"/>
        <end position="10"/>
    </location>
</feature>
<accession>A0A1I4FXY3</accession>
<dbReference type="Proteomes" id="UP000199048">
    <property type="component" value="Unassembled WGS sequence"/>
</dbReference>